<dbReference type="AlphaFoldDB" id="A0A8H7U925"/>
<evidence type="ECO:0000256" key="4">
    <source>
        <dbReference type="ARBA" id="ARBA00022989"/>
    </source>
</evidence>
<keyword evidence="3 7" id="KW-0812">Transmembrane</keyword>
<evidence type="ECO:0000256" key="7">
    <source>
        <dbReference type="SAM" id="Phobius"/>
    </source>
</evidence>
<feature type="transmembrane region" description="Helical" evidence="7">
    <location>
        <begin position="75"/>
        <end position="98"/>
    </location>
</feature>
<reference evidence="9" key="2">
    <citation type="journal article" name="Front. Microbiol.">
        <title>Degradative Capacity of Two Strains of Rhodonia placenta: From Phenotype to Genotype.</title>
        <authorList>
            <person name="Kolle M."/>
            <person name="Horta M.A.C."/>
            <person name="Nowrousian M."/>
            <person name="Ohm R.A."/>
            <person name="Benz J.P."/>
            <person name="Pilgard A."/>
        </authorList>
    </citation>
    <scope>NUCLEOTIDE SEQUENCE</scope>
    <source>
        <strain evidence="9">FPRL280</strain>
    </source>
</reference>
<dbReference type="InterPro" id="IPR031926">
    <property type="entry name" value="TMEM135_N"/>
</dbReference>
<comment type="similarity">
    <text evidence="2">Belongs to the TMEM135 family.</text>
</comment>
<dbReference type="Proteomes" id="UP000639403">
    <property type="component" value="Unassembled WGS sequence"/>
</dbReference>
<proteinExistence type="inferred from homology"/>
<gene>
    <name evidence="9" type="ORF">IEO21_00176</name>
</gene>
<feature type="transmembrane region" description="Helical" evidence="7">
    <location>
        <begin position="33"/>
        <end position="55"/>
    </location>
</feature>
<feature type="region of interest" description="Disordered" evidence="6">
    <location>
        <begin position="544"/>
        <end position="570"/>
    </location>
</feature>
<sequence length="570" mass="62638">MSSSGDIRQRLSAIPHVLADFLHSLPNDHPVQIALRTYALSLSLALGPAFLPFAISAKARRNGLAGLKTILKRELGVSGFAFAMTAGVGGGTAIRMLWDMLAASAEPDVASENKDTNHTWTKLWHWLSSLKDSQKTFISNMLSASVAISLFHSSNGRSSSSASSTTILPLIPPIPADTAQRPRSGVKSSITLDLTLLLLVRAMDSLMQMGLRRYSERERDIERRKRRLRTRLDALVFWACSARIMWCFFYEPKRLPRSYNKWIMTLANIDGRILTALRALRSGAWSYKRHHSTQPDLLSSHARDLGYPSMWGDVAQLPAYGGKEASAAWKRLGVSGRAGVGGIPCELVHGSVTGGSCTANTMIRGAEAFAEAFAIYLPVHFLPILLTRPRSLLHARSLLRTLLSVLRSASFLSTFVSSIWAAVCLTRTLLLARLFPGVSHDVWDGPFGCTFAGSLVCGGSIWIEHGQRRGEIALYVLPRAIRACLPERWIRSGSRSVNYLERVTFMLSLSTILTAAIHQSESLRGLSRWTVAFVMNGPNAGFWKRKREETSTPPTPAESTPPSDTALPES</sequence>
<evidence type="ECO:0000256" key="3">
    <source>
        <dbReference type="ARBA" id="ARBA00022692"/>
    </source>
</evidence>
<keyword evidence="4 7" id="KW-1133">Transmembrane helix</keyword>
<dbReference type="Pfam" id="PF15982">
    <property type="entry name" value="TMEM135_C_rich"/>
    <property type="match status" value="1"/>
</dbReference>
<protein>
    <recommendedName>
        <fullName evidence="8">Transmembrane protein 135 N-terminal domain-containing protein</fullName>
    </recommendedName>
</protein>
<dbReference type="GO" id="GO:0012505">
    <property type="term" value="C:endomembrane system"/>
    <property type="evidence" value="ECO:0007669"/>
    <property type="project" value="UniProtKB-SubCell"/>
</dbReference>
<comment type="caution">
    <text evidence="9">The sequence shown here is derived from an EMBL/GenBank/DDBJ whole genome shotgun (WGS) entry which is preliminary data.</text>
</comment>
<feature type="compositionally biased region" description="Low complexity" evidence="6">
    <location>
        <begin position="557"/>
        <end position="570"/>
    </location>
</feature>
<accession>A0A8H7U925</accession>
<evidence type="ECO:0000313" key="10">
    <source>
        <dbReference type="Proteomes" id="UP000639403"/>
    </source>
</evidence>
<reference evidence="9" key="1">
    <citation type="submission" date="2020-11" db="EMBL/GenBank/DDBJ databases">
        <authorList>
            <person name="Koelle M."/>
            <person name="Horta M.A.C."/>
            <person name="Nowrousian M."/>
            <person name="Ohm R.A."/>
            <person name="Benz P."/>
            <person name="Pilgard A."/>
        </authorList>
    </citation>
    <scope>NUCLEOTIDE SEQUENCE</scope>
    <source>
        <strain evidence="9">FPRL280</strain>
    </source>
</reference>
<evidence type="ECO:0000313" key="9">
    <source>
        <dbReference type="EMBL" id="KAF9822182.1"/>
    </source>
</evidence>
<evidence type="ECO:0000256" key="2">
    <source>
        <dbReference type="ARBA" id="ARBA00008924"/>
    </source>
</evidence>
<keyword evidence="5 7" id="KW-0472">Membrane</keyword>
<evidence type="ECO:0000259" key="8">
    <source>
        <dbReference type="Pfam" id="PF15982"/>
    </source>
</evidence>
<dbReference type="PANTHER" id="PTHR12459">
    <property type="entry name" value="TRANSMEMBRANE PROTEIN 135-RELATED"/>
    <property type="match status" value="1"/>
</dbReference>
<evidence type="ECO:0000256" key="1">
    <source>
        <dbReference type="ARBA" id="ARBA00004127"/>
    </source>
</evidence>
<dbReference type="InterPro" id="IPR026749">
    <property type="entry name" value="Tmem135"/>
</dbReference>
<dbReference type="EMBL" id="JADOXO010000001">
    <property type="protein sequence ID" value="KAF9822182.1"/>
    <property type="molecule type" value="Genomic_DNA"/>
</dbReference>
<evidence type="ECO:0000256" key="6">
    <source>
        <dbReference type="SAM" id="MobiDB-lite"/>
    </source>
</evidence>
<comment type="subcellular location">
    <subcellularLocation>
        <location evidence="1">Endomembrane system</location>
        <topology evidence="1">Multi-pass membrane protein</topology>
    </subcellularLocation>
</comment>
<evidence type="ECO:0000256" key="5">
    <source>
        <dbReference type="ARBA" id="ARBA00023136"/>
    </source>
</evidence>
<name>A0A8H7U925_9APHY</name>
<feature type="domain" description="Transmembrane protein 135 N-terminal" evidence="8">
    <location>
        <begin position="355"/>
        <end position="477"/>
    </location>
</feature>
<organism evidence="9 10">
    <name type="scientific">Rhodonia placenta</name>
    <dbReference type="NCBI Taxonomy" id="104341"/>
    <lineage>
        <taxon>Eukaryota</taxon>
        <taxon>Fungi</taxon>
        <taxon>Dikarya</taxon>
        <taxon>Basidiomycota</taxon>
        <taxon>Agaricomycotina</taxon>
        <taxon>Agaricomycetes</taxon>
        <taxon>Polyporales</taxon>
        <taxon>Adustoporiaceae</taxon>
        <taxon>Rhodonia</taxon>
    </lineage>
</organism>
<dbReference type="PANTHER" id="PTHR12459:SF15">
    <property type="entry name" value="TRANSMEMBRANE PROTEIN 135"/>
    <property type="match status" value="1"/>
</dbReference>